<keyword evidence="5" id="KW-0418">Kinase</keyword>
<evidence type="ECO:0000256" key="6">
    <source>
        <dbReference type="ARBA" id="ARBA00023012"/>
    </source>
</evidence>
<keyword evidence="8" id="KW-0812">Transmembrane</keyword>
<keyword evidence="8" id="KW-0472">Membrane</keyword>
<proteinExistence type="predicted"/>
<dbReference type="PANTHER" id="PTHR43711:SF1">
    <property type="entry name" value="HISTIDINE KINASE 1"/>
    <property type="match status" value="1"/>
</dbReference>
<dbReference type="InterPro" id="IPR036890">
    <property type="entry name" value="HATPase_C_sf"/>
</dbReference>
<dbReference type="PANTHER" id="PTHR43711">
    <property type="entry name" value="TWO-COMPONENT HISTIDINE KINASE"/>
    <property type="match status" value="1"/>
</dbReference>
<dbReference type="InterPro" id="IPR003594">
    <property type="entry name" value="HATPase_dom"/>
</dbReference>
<evidence type="ECO:0000256" key="3">
    <source>
        <dbReference type="ARBA" id="ARBA00022553"/>
    </source>
</evidence>
<feature type="transmembrane region" description="Helical" evidence="8">
    <location>
        <begin position="162"/>
        <end position="179"/>
    </location>
</feature>
<evidence type="ECO:0000256" key="8">
    <source>
        <dbReference type="SAM" id="Phobius"/>
    </source>
</evidence>
<reference evidence="11 12" key="1">
    <citation type="journal article" date="2019" name="Microorganisms">
        <title>Genome Insights into the Novel Species Microvirga brassicacearum, a Rapeseed Endophyte with Biotechnological Potential.</title>
        <authorList>
            <person name="Jimenez-Gomez A."/>
            <person name="Saati-Santamaria Z."/>
            <person name="Igual J.M."/>
            <person name="Rivas R."/>
            <person name="Mateos P.F."/>
            <person name="Garcia-Fraile P."/>
        </authorList>
    </citation>
    <scope>NUCLEOTIDE SEQUENCE [LARGE SCALE GENOMIC DNA]</scope>
    <source>
        <strain evidence="11 12">CDVBN77</strain>
    </source>
</reference>
<dbReference type="InterPro" id="IPR001789">
    <property type="entry name" value="Sig_transdc_resp-reg_receiver"/>
</dbReference>
<dbReference type="SMART" id="SM00448">
    <property type="entry name" value="REC"/>
    <property type="match status" value="1"/>
</dbReference>
<keyword evidence="12" id="KW-1185">Reference proteome</keyword>
<dbReference type="InterPro" id="IPR036097">
    <property type="entry name" value="HisK_dim/P_sf"/>
</dbReference>
<dbReference type="SUPFAM" id="SSF55874">
    <property type="entry name" value="ATPase domain of HSP90 chaperone/DNA topoisomerase II/histidine kinase"/>
    <property type="match status" value="1"/>
</dbReference>
<dbReference type="CDD" id="cd00082">
    <property type="entry name" value="HisKA"/>
    <property type="match status" value="1"/>
</dbReference>
<keyword evidence="6" id="KW-0902">Two-component regulatory system</keyword>
<keyword evidence="3 7" id="KW-0597">Phosphoprotein</keyword>
<feature type="domain" description="Histidine kinase" evidence="9">
    <location>
        <begin position="248"/>
        <end position="466"/>
    </location>
</feature>
<dbReference type="Gene3D" id="1.10.287.130">
    <property type="match status" value="1"/>
</dbReference>
<dbReference type="InterPro" id="IPR050736">
    <property type="entry name" value="Sensor_HK_Regulatory"/>
</dbReference>
<dbReference type="InterPro" id="IPR011006">
    <property type="entry name" value="CheY-like_superfamily"/>
</dbReference>
<dbReference type="SMART" id="SM00388">
    <property type="entry name" value="HisKA"/>
    <property type="match status" value="1"/>
</dbReference>
<accession>A0A5N3PGJ0</accession>
<dbReference type="InterPro" id="IPR005467">
    <property type="entry name" value="His_kinase_dom"/>
</dbReference>
<dbReference type="SUPFAM" id="SSF52172">
    <property type="entry name" value="CheY-like"/>
    <property type="match status" value="1"/>
</dbReference>
<evidence type="ECO:0000256" key="4">
    <source>
        <dbReference type="ARBA" id="ARBA00022679"/>
    </source>
</evidence>
<dbReference type="Proteomes" id="UP000325684">
    <property type="component" value="Unassembled WGS sequence"/>
</dbReference>
<dbReference type="AlphaFoldDB" id="A0A5N3PGJ0"/>
<feature type="transmembrane region" description="Helical" evidence="8">
    <location>
        <begin position="48"/>
        <end position="65"/>
    </location>
</feature>
<comment type="caution">
    <text evidence="11">The sequence shown here is derived from an EMBL/GenBank/DDBJ whole genome shotgun (WGS) entry which is preliminary data.</text>
</comment>
<dbReference type="Gene3D" id="3.30.565.10">
    <property type="entry name" value="Histidine kinase-like ATPase, C-terminal domain"/>
    <property type="match status" value="1"/>
</dbReference>
<keyword evidence="8" id="KW-1133">Transmembrane helix</keyword>
<dbReference type="Pfam" id="PF00512">
    <property type="entry name" value="HisKA"/>
    <property type="match status" value="1"/>
</dbReference>
<feature type="domain" description="Response regulatory" evidence="10">
    <location>
        <begin position="486"/>
        <end position="604"/>
    </location>
</feature>
<gene>
    <name evidence="11" type="ORF">FEZ63_01665</name>
</gene>
<evidence type="ECO:0000259" key="9">
    <source>
        <dbReference type="PROSITE" id="PS50109"/>
    </source>
</evidence>
<dbReference type="CDD" id="cd00156">
    <property type="entry name" value="REC"/>
    <property type="match status" value="1"/>
</dbReference>
<dbReference type="Pfam" id="PF00072">
    <property type="entry name" value="Response_reg"/>
    <property type="match status" value="1"/>
</dbReference>
<comment type="catalytic activity">
    <reaction evidence="1">
        <text>ATP + protein L-histidine = ADP + protein N-phospho-L-histidine.</text>
        <dbReference type="EC" id="2.7.13.3"/>
    </reaction>
</comment>
<protein>
    <recommendedName>
        <fullName evidence="2">histidine kinase</fullName>
        <ecNumber evidence="2">2.7.13.3</ecNumber>
    </recommendedName>
</protein>
<dbReference type="RefSeq" id="WP_150941907.1">
    <property type="nucleotide sequence ID" value="NZ_VCMV01000003.1"/>
</dbReference>
<dbReference type="EMBL" id="VCMV01000003">
    <property type="protein sequence ID" value="KAB0268850.1"/>
    <property type="molecule type" value="Genomic_DNA"/>
</dbReference>
<feature type="transmembrane region" description="Helical" evidence="8">
    <location>
        <begin position="186"/>
        <end position="203"/>
    </location>
</feature>
<keyword evidence="4" id="KW-0808">Transferase</keyword>
<dbReference type="EC" id="2.7.13.3" evidence="2"/>
<dbReference type="PRINTS" id="PR00344">
    <property type="entry name" value="BCTRLSENSOR"/>
</dbReference>
<dbReference type="PROSITE" id="PS50110">
    <property type="entry name" value="RESPONSE_REGULATORY"/>
    <property type="match status" value="1"/>
</dbReference>
<evidence type="ECO:0000256" key="2">
    <source>
        <dbReference type="ARBA" id="ARBA00012438"/>
    </source>
</evidence>
<dbReference type="PROSITE" id="PS50109">
    <property type="entry name" value="HIS_KIN"/>
    <property type="match status" value="1"/>
</dbReference>
<evidence type="ECO:0000313" key="12">
    <source>
        <dbReference type="Proteomes" id="UP000325684"/>
    </source>
</evidence>
<dbReference type="InterPro" id="IPR003661">
    <property type="entry name" value="HisK_dim/P_dom"/>
</dbReference>
<dbReference type="SMART" id="SM00387">
    <property type="entry name" value="HATPase_c"/>
    <property type="match status" value="1"/>
</dbReference>
<feature type="transmembrane region" description="Helical" evidence="8">
    <location>
        <begin position="110"/>
        <end position="130"/>
    </location>
</feature>
<evidence type="ECO:0000256" key="5">
    <source>
        <dbReference type="ARBA" id="ARBA00022777"/>
    </source>
</evidence>
<evidence type="ECO:0000259" key="10">
    <source>
        <dbReference type="PROSITE" id="PS50110"/>
    </source>
</evidence>
<feature type="transmembrane region" description="Helical" evidence="8">
    <location>
        <begin position="137"/>
        <end position="156"/>
    </location>
</feature>
<evidence type="ECO:0000256" key="7">
    <source>
        <dbReference type="PROSITE-ProRule" id="PRU00169"/>
    </source>
</evidence>
<name>A0A5N3PGJ0_9HYPH</name>
<evidence type="ECO:0000313" key="11">
    <source>
        <dbReference type="EMBL" id="KAB0268850.1"/>
    </source>
</evidence>
<dbReference type="SUPFAM" id="SSF47384">
    <property type="entry name" value="Homodimeric domain of signal transducing histidine kinase"/>
    <property type="match status" value="1"/>
</dbReference>
<dbReference type="InterPro" id="IPR004358">
    <property type="entry name" value="Sig_transdc_His_kin-like_C"/>
</dbReference>
<evidence type="ECO:0000256" key="1">
    <source>
        <dbReference type="ARBA" id="ARBA00000085"/>
    </source>
</evidence>
<sequence>MIKGTGESDRHQAVEEEFFSGQPDSTIGKAGRREKAALVDLLFRQSRAVLFANLIIPIPVAYVLWEVAAERWLLLWIATIWLLTGVRILLSHRYFADSEKASRAGSWARHFTVLSIFSSLLWGAIGWIGFVPQEPHFIAFVCIVLTGMSGGAIPSLSAYPPAYIGLLLAMQIPFALRCIGQGDSIALTYLAFQACLVGVYLYYCRETYIALMTTVRLRFENLSLIEGLEHERDRATAADQAKTRFLAAAGHDLRQPIHAIGLFTATLAALAKNGDVSGAEARDIAGRLQLSVGALGRLLHGLLDISRIEAGLVSVERQPVSLSQLLAQLCNEFTPRAEARGIRLRVVNSGEWACSDPALLKRILDNFVTNALKYTPAGGVLIGCRRRGQEIAIQVVDTGFGIPADRQVAAFDEFTRLHESEGEAEQGLGLGLAIVRRLATLLEHPVTLASIPGRGSVFSIRVPVIERPVLSAATTKGSLGDLRPAGIMIVDDDPQLVEGLKTLLSLWGHQVYAGTTAADVHRHHKAAGRPRVDLIIADYRLSGGLTGTSAIADLAEYLGYAVPALIVTGDTSPERLRKLTETGHALLHKPVDPDVLYEAIDRTLSEGSPIRPEEALATD</sequence>
<dbReference type="Gene3D" id="3.40.50.2300">
    <property type="match status" value="1"/>
</dbReference>
<dbReference type="OrthoDB" id="9764438at2"/>
<dbReference type="Pfam" id="PF02518">
    <property type="entry name" value="HATPase_c"/>
    <property type="match status" value="1"/>
</dbReference>
<dbReference type="FunFam" id="3.30.565.10:FF:000049">
    <property type="entry name" value="Two-component sensor histidine kinase"/>
    <property type="match status" value="1"/>
</dbReference>
<organism evidence="11 12">
    <name type="scientific">Microvirga brassicacearum</name>
    <dbReference type="NCBI Taxonomy" id="2580413"/>
    <lineage>
        <taxon>Bacteria</taxon>
        <taxon>Pseudomonadati</taxon>
        <taxon>Pseudomonadota</taxon>
        <taxon>Alphaproteobacteria</taxon>
        <taxon>Hyphomicrobiales</taxon>
        <taxon>Methylobacteriaceae</taxon>
        <taxon>Microvirga</taxon>
    </lineage>
</organism>
<dbReference type="GO" id="GO:0000155">
    <property type="term" value="F:phosphorelay sensor kinase activity"/>
    <property type="evidence" value="ECO:0007669"/>
    <property type="project" value="InterPro"/>
</dbReference>
<feature type="transmembrane region" description="Helical" evidence="8">
    <location>
        <begin position="72"/>
        <end position="90"/>
    </location>
</feature>
<feature type="modified residue" description="4-aspartylphosphate" evidence="7">
    <location>
        <position position="538"/>
    </location>
</feature>